<accession>A0A328DQH8</accession>
<evidence type="ECO:0000313" key="3">
    <source>
        <dbReference type="Proteomes" id="UP000249390"/>
    </source>
</evidence>
<organism evidence="2 3">
    <name type="scientific">Cuscuta australis</name>
    <dbReference type="NCBI Taxonomy" id="267555"/>
    <lineage>
        <taxon>Eukaryota</taxon>
        <taxon>Viridiplantae</taxon>
        <taxon>Streptophyta</taxon>
        <taxon>Embryophyta</taxon>
        <taxon>Tracheophyta</taxon>
        <taxon>Spermatophyta</taxon>
        <taxon>Magnoliopsida</taxon>
        <taxon>eudicotyledons</taxon>
        <taxon>Gunneridae</taxon>
        <taxon>Pentapetalae</taxon>
        <taxon>asterids</taxon>
        <taxon>lamiids</taxon>
        <taxon>Solanales</taxon>
        <taxon>Convolvulaceae</taxon>
        <taxon>Cuscuteae</taxon>
        <taxon>Cuscuta</taxon>
        <taxon>Cuscuta subgen. Grammica</taxon>
        <taxon>Cuscuta sect. Cleistogrammica</taxon>
    </lineage>
</organism>
<name>A0A328DQH8_9ASTE</name>
<evidence type="ECO:0000256" key="1">
    <source>
        <dbReference type="SAM" id="MobiDB-lite"/>
    </source>
</evidence>
<dbReference type="EMBL" id="NQVE01000122">
    <property type="protein sequence ID" value="RAL46511.1"/>
    <property type="molecule type" value="Genomic_DNA"/>
</dbReference>
<keyword evidence="3" id="KW-1185">Reference proteome</keyword>
<reference evidence="2 3" key="1">
    <citation type="submission" date="2018-06" db="EMBL/GenBank/DDBJ databases">
        <title>The Genome of Cuscuta australis (Dodder) Provides Insight into the Evolution of Plant Parasitism.</title>
        <authorList>
            <person name="Liu H."/>
        </authorList>
    </citation>
    <scope>NUCLEOTIDE SEQUENCE [LARGE SCALE GENOMIC DNA]</scope>
    <source>
        <strain evidence="3">cv. Yunnan</strain>
        <tissue evidence="2">Vines</tissue>
    </source>
</reference>
<gene>
    <name evidence="2" type="ORF">DM860_004790</name>
</gene>
<sequence>MRQTDADRTNSPQILNLGFSLLRSLVRSEKIELAMDDKGRMFPSHTRTWDCAEPELKKKRLDGSDGDSNSDGSSGGRGGVSHSTVFIGNEQDDEYFEEHKHLLEPEHYEKWTQEEKRQYGRYIHQLGLSNCYYLDFFPTIISGYGARPIDFSNEDYEEYSLEVNRCIEVALGKQKEEELELVDIVRAILSTGYGSLYWITMDVRNKCTGEIKTCICKVHHGVKGGAEDDMIVEHFKFIPSNFKYMQAPAHNPKPPILNTKHRLWIGTRSCVFPALLSGNLERRLVSELLGKTVDR</sequence>
<feature type="region of interest" description="Disordered" evidence="1">
    <location>
        <begin position="53"/>
        <end position="84"/>
    </location>
</feature>
<comment type="caution">
    <text evidence="2">The sequence shown here is derived from an EMBL/GenBank/DDBJ whole genome shotgun (WGS) entry which is preliminary data.</text>
</comment>
<dbReference type="AlphaFoldDB" id="A0A328DQH8"/>
<dbReference type="Proteomes" id="UP000249390">
    <property type="component" value="Unassembled WGS sequence"/>
</dbReference>
<evidence type="ECO:0000313" key="2">
    <source>
        <dbReference type="EMBL" id="RAL46511.1"/>
    </source>
</evidence>
<protein>
    <submittedName>
        <fullName evidence="2">Uncharacterized protein</fullName>
    </submittedName>
</protein>
<proteinExistence type="predicted"/>